<keyword evidence="7" id="KW-0407">Ion channel</keyword>
<accession>A0A1G8MEQ8</accession>
<dbReference type="Gene3D" id="1.20.120.350">
    <property type="entry name" value="Voltage-gated potassium channels. Chain C"/>
    <property type="match status" value="1"/>
</dbReference>
<dbReference type="Proteomes" id="UP000198894">
    <property type="component" value="Unassembled WGS sequence"/>
</dbReference>
<keyword evidence="7" id="KW-0406">Ion transport</keyword>
<keyword evidence="8" id="KW-1185">Reference proteome</keyword>
<dbReference type="EMBL" id="FNEE01000002">
    <property type="protein sequence ID" value="SDI66345.1"/>
    <property type="molecule type" value="Genomic_DNA"/>
</dbReference>
<dbReference type="InterPro" id="IPR043203">
    <property type="entry name" value="VGCC_Ca_Na"/>
</dbReference>
<keyword evidence="7" id="KW-0813">Transport</keyword>
<comment type="subcellular location">
    <subcellularLocation>
        <location evidence="1">Membrane</location>
        <topology evidence="1">Multi-pass membrane protein</topology>
    </subcellularLocation>
</comment>
<dbReference type="InterPro" id="IPR005821">
    <property type="entry name" value="Ion_trans_dom"/>
</dbReference>
<dbReference type="GO" id="GO:0005248">
    <property type="term" value="F:voltage-gated sodium channel activity"/>
    <property type="evidence" value="ECO:0007669"/>
    <property type="project" value="TreeGrafter"/>
</dbReference>
<evidence type="ECO:0000259" key="6">
    <source>
        <dbReference type="Pfam" id="PF00520"/>
    </source>
</evidence>
<evidence type="ECO:0000256" key="4">
    <source>
        <dbReference type="ARBA" id="ARBA00023136"/>
    </source>
</evidence>
<organism evidence="7 8">
    <name type="scientific">Mesorhizobium muleiense</name>
    <dbReference type="NCBI Taxonomy" id="1004279"/>
    <lineage>
        <taxon>Bacteria</taxon>
        <taxon>Pseudomonadati</taxon>
        <taxon>Pseudomonadota</taxon>
        <taxon>Alphaproteobacteria</taxon>
        <taxon>Hyphomicrobiales</taxon>
        <taxon>Phyllobacteriaceae</taxon>
        <taxon>Mesorhizobium</taxon>
    </lineage>
</organism>
<feature type="transmembrane region" description="Helical" evidence="5">
    <location>
        <begin position="93"/>
        <end position="116"/>
    </location>
</feature>
<evidence type="ECO:0000313" key="8">
    <source>
        <dbReference type="Proteomes" id="UP000198894"/>
    </source>
</evidence>
<feature type="domain" description="Ion transport" evidence="6">
    <location>
        <begin position="27"/>
        <end position="241"/>
    </location>
</feature>
<dbReference type="PANTHER" id="PTHR10037:SF62">
    <property type="entry name" value="SODIUM CHANNEL PROTEIN 60E"/>
    <property type="match status" value="1"/>
</dbReference>
<dbReference type="GO" id="GO:0001518">
    <property type="term" value="C:voltage-gated sodium channel complex"/>
    <property type="evidence" value="ECO:0007669"/>
    <property type="project" value="TreeGrafter"/>
</dbReference>
<evidence type="ECO:0000313" key="7">
    <source>
        <dbReference type="EMBL" id="SDI66345.1"/>
    </source>
</evidence>
<dbReference type="PANTHER" id="PTHR10037">
    <property type="entry name" value="VOLTAGE-GATED CATION CHANNEL CALCIUM AND SODIUM"/>
    <property type="match status" value="1"/>
</dbReference>
<reference evidence="8" key="1">
    <citation type="submission" date="2016-10" db="EMBL/GenBank/DDBJ databases">
        <authorList>
            <person name="Varghese N."/>
            <person name="Submissions S."/>
        </authorList>
    </citation>
    <scope>NUCLEOTIDE SEQUENCE [LARGE SCALE GENOMIC DNA]</scope>
    <source>
        <strain evidence="8">CGMCC 1.11022</strain>
    </source>
</reference>
<feature type="transmembrane region" description="Helical" evidence="5">
    <location>
        <begin position="209"/>
        <end position="233"/>
    </location>
</feature>
<keyword evidence="3 5" id="KW-1133">Transmembrane helix</keyword>
<gene>
    <name evidence="7" type="ORF">SAMN05428953_102540</name>
</gene>
<feature type="transmembrane region" description="Helical" evidence="5">
    <location>
        <begin position="52"/>
        <end position="81"/>
    </location>
</feature>
<feature type="transmembrane region" description="Helical" evidence="5">
    <location>
        <begin position="136"/>
        <end position="159"/>
    </location>
</feature>
<dbReference type="Gene3D" id="1.10.287.70">
    <property type="match status" value="1"/>
</dbReference>
<feature type="transmembrane region" description="Helical" evidence="5">
    <location>
        <begin position="171"/>
        <end position="189"/>
    </location>
</feature>
<dbReference type="SUPFAM" id="SSF81324">
    <property type="entry name" value="Voltage-gated potassium channels"/>
    <property type="match status" value="1"/>
</dbReference>
<feature type="transmembrane region" description="Helical" evidence="5">
    <location>
        <begin position="29"/>
        <end position="46"/>
    </location>
</feature>
<sequence length="277" mass="30405">MPGSHFRVRCSNGEEALDALKSLIESRRFDLAIMVLILINAVTLGLETSPDAIAAFGPLLTAIDRAILGVFVLELAIRLVVYRTRFFRDPWRIFDLFVVGFALIPTTGSLSVLRALRILRVLRLISIVPSLRRVVTGFITALPGMGSIMLLLGLVFYVFAVMATKLYGASFPELFGGIPASLFTLFQVMTLEGWSDGVVRPVMAVYPAAWLFFIPFIIATSFTVLNLFIGVIVSAMEAEHEAVESADRATLHSDQAMILAELQALRAEVRELTGVRG</sequence>
<keyword evidence="4 5" id="KW-0472">Membrane</keyword>
<dbReference type="Pfam" id="PF00520">
    <property type="entry name" value="Ion_trans"/>
    <property type="match status" value="1"/>
</dbReference>
<evidence type="ECO:0000256" key="3">
    <source>
        <dbReference type="ARBA" id="ARBA00022989"/>
    </source>
</evidence>
<evidence type="ECO:0000256" key="1">
    <source>
        <dbReference type="ARBA" id="ARBA00004141"/>
    </source>
</evidence>
<dbReference type="InterPro" id="IPR027359">
    <property type="entry name" value="Volt_channel_dom_sf"/>
</dbReference>
<proteinExistence type="predicted"/>
<protein>
    <submittedName>
        <fullName evidence="7">Voltage-gated sodium channel</fullName>
    </submittedName>
</protein>
<keyword evidence="2 5" id="KW-0812">Transmembrane</keyword>
<evidence type="ECO:0000256" key="2">
    <source>
        <dbReference type="ARBA" id="ARBA00022692"/>
    </source>
</evidence>
<dbReference type="AlphaFoldDB" id="A0A1G8MEQ8"/>
<name>A0A1G8MEQ8_9HYPH</name>
<evidence type="ECO:0000256" key="5">
    <source>
        <dbReference type="SAM" id="Phobius"/>
    </source>
</evidence>